<dbReference type="Pfam" id="PF01965">
    <property type="entry name" value="DJ-1_PfpI"/>
    <property type="match status" value="1"/>
</dbReference>
<dbReference type="GO" id="GO:0005737">
    <property type="term" value="C:cytoplasm"/>
    <property type="evidence" value="ECO:0007669"/>
    <property type="project" value="TreeGrafter"/>
</dbReference>
<dbReference type="InterPro" id="IPR029062">
    <property type="entry name" value="Class_I_gatase-like"/>
</dbReference>
<evidence type="ECO:0000259" key="1">
    <source>
        <dbReference type="Pfam" id="PF01965"/>
    </source>
</evidence>
<reference evidence="3" key="1">
    <citation type="submission" date="2017-09" db="EMBL/GenBank/DDBJ databases">
        <title>Depth-based differentiation of microbial function through sediment-hosted aquifers and enrichment of novel symbionts in the deep terrestrial subsurface.</title>
        <authorList>
            <person name="Probst A.J."/>
            <person name="Ladd B."/>
            <person name="Jarett J.K."/>
            <person name="Geller-Mcgrath D.E."/>
            <person name="Sieber C.M.K."/>
            <person name="Emerson J.B."/>
            <person name="Anantharaman K."/>
            <person name="Thomas B.C."/>
            <person name="Malmstrom R."/>
            <person name="Stieglmeier M."/>
            <person name="Klingl A."/>
            <person name="Woyke T."/>
            <person name="Ryan C.M."/>
            <person name="Banfield J.F."/>
        </authorList>
    </citation>
    <scope>NUCLEOTIDE SEQUENCE [LARGE SCALE GENOMIC DNA]</scope>
</reference>
<dbReference type="InterPro" id="IPR050325">
    <property type="entry name" value="Prot/Nucl_acid_deglycase"/>
</dbReference>
<organism evidence="2 3">
    <name type="scientific">Candidatus Nealsonbacteria bacterium CG09_land_8_20_14_0_10_42_14</name>
    <dbReference type="NCBI Taxonomy" id="1974707"/>
    <lineage>
        <taxon>Bacteria</taxon>
        <taxon>Candidatus Nealsoniibacteriota</taxon>
    </lineage>
</organism>
<sequence>MLNQSISSKKIAIVIAFREFRDIEYFIPRNILAGVGAQIVTCSTQKGTAIGADGGEVEVDLLISEINIEDFDAVVFIGGSGMAKNLDSPDFQRIAKEAVERGKVLGAICIAPVLLAKAGVLSGKKATVWSSPLDKSAVKMLKEGGATYVAEDVVTDGKLITANGPGAAKKFGEALTNLLK</sequence>
<accession>A0A2H0WZ66</accession>
<dbReference type="CDD" id="cd03135">
    <property type="entry name" value="GATase1_DJ-1"/>
    <property type="match status" value="1"/>
</dbReference>
<protein>
    <recommendedName>
        <fullName evidence="1">DJ-1/PfpI domain-containing protein</fullName>
    </recommendedName>
</protein>
<dbReference type="PANTHER" id="PTHR48094">
    <property type="entry name" value="PROTEIN/NUCLEIC ACID DEGLYCASE DJ-1-RELATED"/>
    <property type="match status" value="1"/>
</dbReference>
<dbReference type="Gene3D" id="3.40.50.880">
    <property type="match status" value="1"/>
</dbReference>
<name>A0A2H0WZ66_9BACT</name>
<evidence type="ECO:0000313" key="3">
    <source>
        <dbReference type="Proteomes" id="UP000229675"/>
    </source>
</evidence>
<gene>
    <name evidence="2" type="ORF">COT59_01800</name>
</gene>
<feature type="domain" description="DJ-1/PfpI" evidence="1">
    <location>
        <begin position="9"/>
        <end position="175"/>
    </location>
</feature>
<dbReference type="InterPro" id="IPR002818">
    <property type="entry name" value="DJ-1/PfpI"/>
</dbReference>
<dbReference type="Proteomes" id="UP000229675">
    <property type="component" value="Unassembled WGS sequence"/>
</dbReference>
<evidence type="ECO:0000313" key="2">
    <source>
        <dbReference type="EMBL" id="PIS17219.1"/>
    </source>
</evidence>
<proteinExistence type="predicted"/>
<dbReference type="PANTHER" id="PTHR48094:SF12">
    <property type="entry name" value="PARKINSON DISEASE PROTEIN 7 HOMOLOG"/>
    <property type="match status" value="1"/>
</dbReference>
<dbReference type="EMBL" id="PEZD01000040">
    <property type="protein sequence ID" value="PIS17219.1"/>
    <property type="molecule type" value="Genomic_DNA"/>
</dbReference>
<comment type="caution">
    <text evidence="2">The sequence shown here is derived from an EMBL/GenBank/DDBJ whole genome shotgun (WGS) entry which is preliminary data.</text>
</comment>
<dbReference type="AlphaFoldDB" id="A0A2H0WZ66"/>
<dbReference type="SUPFAM" id="SSF52317">
    <property type="entry name" value="Class I glutamine amidotransferase-like"/>
    <property type="match status" value="1"/>
</dbReference>